<gene>
    <name evidence="3" type="ORF">OKIOD_LOCUS9049</name>
</gene>
<organism evidence="3 4">
    <name type="scientific">Oikopleura dioica</name>
    <name type="common">Tunicate</name>
    <dbReference type="NCBI Taxonomy" id="34765"/>
    <lineage>
        <taxon>Eukaryota</taxon>
        <taxon>Metazoa</taxon>
        <taxon>Chordata</taxon>
        <taxon>Tunicata</taxon>
        <taxon>Appendicularia</taxon>
        <taxon>Copelata</taxon>
        <taxon>Oikopleuridae</taxon>
        <taxon>Oikopleura</taxon>
    </lineage>
</organism>
<keyword evidence="2" id="KW-1133">Transmembrane helix</keyword>
<keyword evidence="4" id="KW-1185">Reference proteome</keyword>
<sequence length="95" mass="11488">MKSPDAHDHDFKRVHDSAQHRDDTHEFSYDTNTEVFSVRFLFVIAPVFLIISLLWLMVDWKGYLSAKFRHTFHRKVRRSVLKSPKLRKTVKHYKF</sequence>
<protein>
    <submittedName>
        <fullName evidence="3">Oidioi.mRNA.OKI2018_I69.chr1.g284.t1.cds</fullName>
    </submittedName>
</protein>
<evidence type="ECO:0000313" key="4">
    <source>
        <dbReference type="Proteomes" id="UP001158576"/>
    </source>
</evidence>
<reference evidence="3 4" key="1">
    <citation type="submission" date="2021-04" db="EMBL/GenBank/DDBJ databases">
        <authorList>
            <person name="Bliznina A."/>
        </authorList>
    </citation>
    <scope>NUCLEOTIDE SEQUENCE [LARGE SCALE GENOMIC DNA]</scope>
</reference>
<name>A0ABN7SRJ8_OIKDI</name>
<dbReference type="EMBL" id="OU015566">
    <property type="protein sequence ID" value="CAG5102403.1"/>
    <property type="molecule type" value="Genomic_DNA"/>
</dbReference>
<dbReference type="Proteomes" id="UP001158576">
    <property type="component" value="Chromosome 1"/>
</dbReference>
<evidence type="ECO:0000256" key="2">
    <source>
        <dbReference type="SAM" id="Phobius"/>
    </source>
</evidence>
<keyword evidence="2" id="KW-0812">Transmembrane</keyword>
<keyword evidence="2" id="KW-0472">Membrane</keyword>
<accession>A0ABN7SRJ8</accession>
<evidence type="ECO:0000313" key="3">
    <source>
        <dbReference type="EMBL" id="CAG5102403.1"/>
    </source>
</evidence>
<feature type="region of interest" description="Disordered" evidence="1">
    <location>
        <begin position="1"/>
        <end position="21"/>
    </location>
</feature>
<proteinExistence type="predicted"/>
<feature type="transmembrane region" description="Helical" evidence="2">
    <location>
        <begin position="36"/>
        <end position="58"/>
    </location>
</feature>
<evidence type="ECO:0000256" key="1">
    <source>
        <dbReference type="SAM" id="MobiDB-lite"/>
    </source>
</evidence>